<dbReference type="Proteomes" id="UP000886339">
    <property type="component" value="Unassembled WGS sequence"/>
</dbReference>
<proteinExistence type="predicted"/>
<feature type="chain" id="PRO_5032986085" evidence="2">
    <location>
        <begin position="22"/>
        <end position="125"/>
    </location>
</feature>
<dbReference type="AlphaFoldDB" id="A0A831WB28"/>
<reference evidence="3" key="1">
    <citation type="journal article" date="2020" name="mSystems">
        <title>Genome- and Community-Level Interaction Insights into Carbon Utilization and Element Cycling Functions of Hydrothermarchaeota in Hydrothermal Sediment.</title>
        <authorList>
            <person name="Zhou Z."/>
            <person name="Liu Y."/>
            <person name="Xu W."/>
            <person name="Pan J."/>
            <person name="Luo Z.H."/>
            <person name="Li M."/>
        </authorList>
    </citation>
    <scope>NUCLEOTIDE SEQUENCE [LARGE SCALE GENOMIC DNA]</scope>
    <source>
        <strain evidence="3">HyVt-458</strain>
    </source>
</reference>
<gene>
    <name evidence="3" type="ORF">ENJ12_03410</name>
</gene>
<feature type="signal peptide" evidence="2">
    <location>
        <begin position="1"/>
        <end position="21"/>
    </location>
</feature>
<sequence>MFSQKFLLVAACILAVSNCLAVSEEEYLKNVDEYVDSEASKMDAPESLDPGSAPAPATQLKSKSEGQLNQAEFESFLQGRHAGTFSFYKSLAMEDRARVYREFSSGMPMRKIRRLVIELKMQHRQ</sequence>
<organism evidence="3">
    <name type="scientific">Thiolapillus brandeum</name>
    <dbReference type="NCBI Taxonomy" id="1076588"/>
    <lineage>
        <taxon>Bacteria</taxon>
        <taxon>Pseudomonadati</taxon>
        <taxon>Pseudomonadota</taxon>
        <taxon>Gammaproteobacteria</taxon>
        <taxon>Chromatiales</taxon>
        <taxon>Sedimenticolaceae</taxon>
        <taxon>Thiolapillus</taxon>
    </lineage>
</organism>
<evidence type="ECO:0000256" key="2">
    <source>
        <dbReference type="SAM" id="SignalP"/>
    </source>
</evidence>
<comment type="caution">
    <text evidence="3">The sequence shown here is derived from an EMBL/GenBank/DDBJ whole genome shotgun (WGS) entry which is preliminary data.</text>
</comment>
<keyword evidence="2" id="KW-0732">Signal</keyword>
<name>A0A831WB28_9GAMM</name>
<evidence type="ECO:0000256" key="1">
    <source>
        <dbReference type="SAM" id="MobiDB-lite"/>
    </source>
</evidence>
<protein>
    <submittedName>
        <fullName evidence="3">Uncharacterized protein</fullName>
    </submittedName>
</protein>
<evidence type="ECO:0000313" key="3">
    <source>
        <dbReference type="EMBL" id="HEC05870.1"/>
    </source>
</evidence>
<dbReference type="EMBL" id="DRLF01000128">
    <property type="protein sequence ID" value="HEC05870.1"/>
    <property type="molecule type" value="Genomic_DNA"/>
</dbReference>
<accession>A0A831WB28</accession>
<feature type="region of interest" description="Disordered" evidence="1">
    <location>
        <begin position="39"/>
        <end position="67"/>
    </location>
</feature>